<dbReference type="Gene3D" id="2.40.10.180">
    <property type="entry name" value="Phage tail proteins"/>
    <property type="match status" value="1"/>
</dbReference>
<gene>
    <name evidence="1" type="ORF">AA15669_1621</name>
</gene>
<reference evidence="1" key="1">
    <citation type="submission" date="2013-04" db="EMBL/GenBank/DDBJ databases">
        <title>The genome sequencing project of 58 acetic acid bacteria.</title>
        <authorList>
            <person name="Okamoto-Kainuma A."/>
            <person name="Ishikawa M."/>
            <person name="Umino S."/>
            <person name="Koizumi Y."/>
            <person name="Shiwa Y."/>
            <person name="Yoshikawa H."/>
            <person name="Matsutani M."/>
            <person name="Matsushita K."/>
        </authorList>
    </citation>
    <scope>NUCLEOTIDE SEQUENCE</scope>
    <source>
        <strain evidence="1">DSM 15669</strain>
    </source>
</reference>
<keyword evidence="2" id="KW-1185">Reference proteome</keyword>
<evidence type="ECO:0000313" key="2">
    <source>
        <dbReference type="Proteomes" id="UP001062901"/>
    </source>
</evidence>
<dbReference type="InterPro" id="IPR008018">
    <property type="entry name" value="Phage_tail_attach_FII"/>
</dbReference>
<dbReference type="Pfam" id="PF05354">
    <property type="entry name" value="Phage_attach"/>
    <property type="match status" value="1"/>
</dbReference>
<evidence type="ECO:0000313" key="1">
    <source>
        <dbReference type="EMBL" id="GBQ08017.1"/>
    </source>
</evidence>
<dbReference type="RefSeq" id="WP_018981144.1">
    <property type="nucleotide sequence ID" value="NZ_BAQD01000061.1"/>
</dbReference>
<dbReference type="InterPro" id="IPR053734">
    <property type="entry name" value="Phage_Head-Tail_Connect_sf"/>
</dbReference>
<dbReference type="Proteomes" id="UP001062901">
    <property type="component" value="Unassembled WGS sequence"/>
</dbReference>
<protein>
    <submittedName>
        <fullName evidence="1">Uncharacterized protein</fullName>
    </submittedName>
</protein>
<sequence>MSGPLDWDGLVLGPVMETFGEPLTLFPASGGPKVPFVGIYDEGFKKVEDLPTEMGMAPAHISSSLPVIGCRSSSFPTLPRQGDHVLVRGERLVIEEVQPDSHGALHLTLNAGNASPEIFT</sequence>
<dbReference type="EMBL" id="BAQD01000061">
    <property type="protein sequence ID" value="GBQ08017.1"/>
    <property type="molecule type" value="Genomic_DNA"/>
</dbReference>
<name>A0ABQ0P0F4_9PROT</name>
<proteinExistence type="predicted"/>
<comment type="caution">
    <text evidence="1">The sequence shown here is derived from an EMBL/GenBank/DDBJ whole genome shotgun (WGS) entry which is preliminary data.</text>
</comment>
<accession>A0ABQ0P0F4</accession>
<organism evidence="1 2">
    <name type="scientific">Saccharibacter floricola DSM 15669</name>
    <dbReference type="NCBI Taxonomy" id="1123227"/>
    <lineage>
        <taxon>Bacteria</taxon>
        <taxon>Pseudomonadati</taxon>
        <taxon>Pseudomonadota</taxon>
        <taxon>Alphaproteobacteria</taxon>
        <taxon>Acetobacterales</taxon>
        <taxon>Acetobacteraceae</taxon>
        <taxon>Saccharibacter</taxon>
    </lineage>
</organism>